<keyword evidence="1" id="KW-1133">Transmembrane helix</keyword>
<keyword evidence="1" id="KW-0472">Membrane</keyword>
<gene>
    <name evidence="2" type="ORF">J21TS3_20140</name>
</gene>
<sequence length="59" mass="6579">MLIIVAFSFDDPAAAHNGFVYTYVAILLSYPLGPLHSFKIKKSFRKEPAAADFLEAFDL</sequence>
<feature type="transmembrane region" description="Helical" evidence="1">
    <location>
        <begin position="20"/>
        <end position="38"/>
    </location>
</feature>
<proteinExistence type="predicted"/>
<evidence type="ECO:0000256" key="1">
    <source>
        <dbReference type="SAM" id="Phobius"/>
    </source>
</evidence>
<comment type="caution">
    <text evidence="2">The sequence shown here is derived from an EMBL/GenBank/DDBJ whole genome shotgun (WGS) entry which is preliminary data.</text>
</comment>
<evidence type="ECO:0000313" key="3">
    <source>
        <dbReference type="Proteomes" id="UP000680638"/>
    </source>
</evidence>
<dbReference type="EMBL" id="BORW01000008">
    <property type="protein sequence ID" value="GIO67193.1"/>
    <property type="molecule type" value="Genomic_DNA"/>
</dbReference>
<dbReference type="RefSeq" id="WP_212949361.1">
    <property type="nucleotide sequence ID" value="NZ_BORW01000008.1"/>
</dbReference>
<keyword evidence="1" id="KW-0812">Transmembrane</keyword>
<accession>A0ABQ4LVL2</accession>
<protein>
    <submittedName>
        <fullName evidence="2">Uncharacterized protein</fullName>
    </submittedName>
</protein>
<keyword evidence="3" id="KW-1185">Reference proteome</keyword>
<name>A0ABQ4LVL2_9BACL</name>
<organism evidence="2 3">
    <name type="scientific">Paenibacillus cookii</name>
    <dbReference type="NCBI Taxonomy" id="157839"/>
    <lineage>
        <taxon>Bacteria</taxon>
        <taxon>Bacillati</taxon>
        <taxon>Bacillota</taxon>
        <taxon>Bacilli</taxon>
        <taxon>Bacillales</taxon>
        <taxon>Paenibacillaceae</taxon>
        <taxon>Paenibacillus</taxon>
    </lineage>
</organism>
<evidence type="ECO:0000313" key="2">
    <source>
        <dbReference type="EMBL" id="GIO67193.1"/>
    </source>
</evidence>
<reference evidence="2 3" key="1">
    <citation type="submission" date="2021-03" db="EMBL/GenBank/DDBJ databases">
        <title>Antimicrobial resistance genes in bacteria isolated from Japanese honey, and their potential for conferring macrolide and lincosamide resistance in the American foulbrood pathogen Paenibacillus larvae.</title>
        <authorList>
            <person name="Okamoto M."/>
            <person name="Kumagai M."/>
            <person name="Kanamori H."/>
            <person name="Takamatsu D."/>
        </authorList>
    </citation>
    <scope>NUCLEOTIDE SEQUENCE [LARGE SCALE GENOMIC DNA]</scope>
    <source>
        <strain evidence="2 3">J21TS3</strain>
    </source>
</reference>
<dbReference type="Proteomes" id="UP000680638">
    <property type="component" value="Unassembled WGS sequence"/>
</dbReference>